<protein>
    <submittedName>
        <fullName evidence="1">Uncharacterized protein</fullName>
    </submittedName>
</protein>
<sequence length="767" mass="83379">MGEKAQVKAEVSSVHEEPAAVEAAFVTPERKLKRAIYAIVGGVALPCIPILVITGVLLYFIFHHRVNLNEGLAEFAPAKTAVHRDDAAAWIDYIKKQGFGPAYYVAYNPSTLTTIASWTSRVIPYLSSSIMALVAFFSARHIVLKSTRGDDSGIHLPTPEQLTLLINMLNGSGFGPLKDTAIHRFRRKERLISPLPAAFSALFCITTLGLLIPLVDSWFGIATKPVTIQQVVTGHQNYSSFGRTFSYERFPSGPRDNGTSNSNNVQNAWWPATLMSPNGHGSWFLNLYDAIKVVYDTSNEHKILNYTDASGAQYLYLGDNAMGPSLDFKAKTMGVSAHCFPMTQLCYSNFAGNGGYLFNCTPAFSGYLAQNVLNSSANLDDAYGLSGTGGPRVGVAFAQNTELTIAGGETWMPSNGMIGIWKPGDPMVEGSNMTEVYPTNPLYWGAWAQEYPAANYGGDDQPFQNDTGVAYSNSLDGGANWMFNCSTSVWDISYSWVNGSVHSFNKTLASTDMGGLFSAPPAFAYNNLVIQDAIEAAAATAAYSGNNSRAIADRFSWEFSRVMLALATAALDPARNELEQIRLPHEIVARIPLAPFYLLLFTKGLYVVGVIILAIGAYCFTHPAETEAVRDQLSVKGLTAAHFNNPNMQRENVVKHLQDRIDMAKGAGTIVSEDVIEKTSDPDRPEGLRLRHAATEPALGSGLKQEEAAQENKTRVGLLPTAQGTWEFVLLADGAWNSIKPIVKSLVFQESAQGQFGEAGKIINAWH</sequence>
<dbReference type="GeneID" id="28736922"/>
<reference evidence="1 2" key="1">
    <citation type="submission" date="2015-06" db="EMBL/GenBank/DDBJ databases">
        <title>Draft genome of the ant-associated black yeast Phialophora attae CBS 131958.</title>
        <authorList>
            <person name="Moreno L.F."/>
            <person name="Stielow B.J."/>
            <person name="de Hoog S."/>
            <person name="Vicente V.A."/>
            <person name="Weiss V.A."/>
            <person name="de Vries M."/>
            <person name="Cruz L.M."/>
            <person name="Souza E.M."/>
        </authorList>
    </citation>
    <scope>NUCLEOTIDE SEQUENCE [LARGE SCALE GENOMIC DNA]</scope>
    <source>
        <strain evidence="1 2">CBS 131958</strain>
    </source>
</reference>
<comment type="caution">
    <text evidence="1">The sequence shown here is derived from an EMBL/GenBank/DDBJ whole genome shotgun (WGS) entry which is preliminary data.</text>
</comment>
<proteinExistence type="predicted"/>
<dbReference type="OrthoDB" id="3344043at2759"/>
<keyword evidence="2" id="KW-1185">Reference proteome</keyword>
<accession>A0A0N1HGX4</accession>
<dbReference type="Proteomes" id="UP000038010">
    <property type="component" value="Unassembled WGS sequence"/>
</dbReference>
<organism evidence="1 2">
    <name type="scientific">Cyphellophora attinorum</name>
    <dbReference type="NCBI Taxonomy" id="1664694"/>
    <lineage>
        <taxon>Eukaryota</taxon>
        <taxon>Fungi</taxon>
        <taxon>Dikarya</taxon>
        <taxon>Ascomycota</taxon>
        <taxon>Pezizomycotina</taxon>
        <taxon>Eurotiomycetes</taxon>
        <taxon>Chaetothyriomycetidae</taxon>
        <taxon>Chaetothyriales</taxon>
        <taxon>Cyphellophoraceae</taxon>
        <taxon>Cyphellophora</taxon>
    </lineage>
</organism>
<dbReference type="VEuPathDB" id="FungiDB:AB675_4876"/>
<evidence type="ECO:0000313" key="2">
    <source>
        <dbReference type="Proteomes" id="UP000038010"/>
    </source>
</evidence>
<gene>
    <name evidence="1" type="ORF">AB675_4876</name>
</gene>
<name>A0A0N1HGX4_9EURO</name>
<dbReference type="AlphaFoldDB" id="A0A0N1HGX4"/>
<dbReference type="RefSeq" id="XP_017994790.1">
    <property type="nucleotide sequence ID" value="XM_018145042.1"/>
</dbReference>
<evidence type="ECO:0000313" key="1">
    <source>
        <dbReference type="EMBL" id="KPI34827.1"/>
    </source>
</evidence>
<dbReference type="STRING" id="1664694.A0A0N1HGX4"/>
<dbReference type="EMBL" id="LFJN01000049">
    <property type="protein sequence ID" value="KPI34827.1"/>
    <property type="molecule type" value="Genomic_DNA"/>
</dbReference>